<reference evidence="1" key="1">
    <citation type="journal article" date="2020" name="Stud. Mycol.">
        <title>101 Dothideomycetes genomes: a test case for predicting lifestyles and emergence of pathogens.</title>
        <authorList>
            <person name="Haridas S."/>
            <person name="Albert R."/>
            <person name="Binder M."/>
            <person name="Bloem J."/>
            <person name="Labutti K."/>
            <person name="Salamov A."/>
            <person name="Andreopoulos B."/>
            <person name="Baker S."/>
            <person name="Barry K."/>
            <person name="Bills G."/>
            <person name="Bluhm B."/>
            <person name="Cannon C."/>
            <person name="Castanera R."/>
            <person name="Culley D."/>
            <person name="Daum C."/>
            <person name="Ezra D."/>
            <person name="Gonzalez J."/>
            <person name="Henrissat B."/>
            <person name="Kuo A."/>
            <person name="Liang C."/>
            <person name="Lipzen A."/>
            <person name="Lutzoni F."/>
            <person name="Magnuson J."/>
            <person name="Mondo S."/>
            <person name="Nolan M."/>
            <person name="Ohm R."/>
            <person name="Pangilinan J."/>
            <person name="Park H.-J."/>
            <person name="Ramirez L."/>
            <person name="Alfaro M."/>
            <person name="Sun H."/>
            <person name="Tritt A."/>
            <person name="Yoshinaga Y."/>
            <person name="Zwiers L.-H."/>
            <person name="Turgeon B."/>
            <person name="Goodwin S."/>
            <person name="Spatafora J."/>
            <person name="Crous P."/>
            <person name="Grigoriev I."/>
        </authorList>
    </citation>
    <scope>NUCLEOTIDE SEQUENCE</scope>
    <source>
        <strain evidence="1">CBS 260.36</strain>
    </source>
</reference>
<dbReference type="EMBL" id="ML996086">
    <property type="protein sequence ID" value="KAF2152205.1"/>
    <property type="molecule type" value="Genomic_DNA"/>
</dbReference>
<protein>
    <submittedName>
        <fullName evidence="1">Uncharacterized protein</fullName>
    </submittedName>
</protein>
<proteinExistence type="predicted"/>
<keyword evidence="2" id="KW-1185">Reference proteome</keyword>
<dbReference type="Proteomes" id="UP000799439">
    <property type="component" value="Unassembled WGS sequence"/>
</dbReference>
<gene>
    <name evidence="1" type="ORF">K461DRAFT_293892</name>
</gene>
<comment type="caution">
    <text evidence="1">The sequence shown here is derived from an EMBL/GenBank/DDBJ whole genome shotgun (WGS) entry which is preliminary data.</text>
</comment>
<organism evidence="1 2">
    <name type="scientific">Myriangium duriaei CBS 260.36</name>
    <dbReference type="NCBI Taxonomy" id="1168546"/>
    <lineage>
        <taxon>Eukaryota</taxon>
        <taxon>Fungi</taxon>
        <taxon>Dikarya</taxon>
        <taxon>Ascomycota</taxon>
        <taxon>Pezizomycotina</taxon>
        <taxon>Dothideomycetes</taxon>
        <taxon>Dothideomycetidae</taxon>
        <taxon>Myriangiales</taxon>
        <taxon>Myriangiaceae</taxon>
        <taxon>Myriangium</taxon>
    </lineage>
</organism>
<dbReference type="AlphaFoldDB" id="A0A9P4MFC2"/>
<evidence type="ECO:0000313" key="2">
    <source>
        <dbReference type="Proteomes" id="UP000799439"/>
    </source>
</evidence>
<dbReference type="OrthoDB" id="2364174at2759"/>
<accession>A0A9P4MFC2</accession>
<name>A0A9P4MFC2_9PEZI</name>
<sequence length="296" mass="33058">MAAKVPLAVRKELRDSWETTIPGHESKLTEILGTPWKIDIDAQAIYRVGGHDSPGYMLNKYLEATTDNLKDFVNKFGEDGKQELNHVATAHTITMDETEDPGISYCGCDIHEGKLRILFAKTYFATNIYQATYPDTLQAALNKAGNSSASLNFNVRSGIKSDWDPKIEDLKKRLQKIIGVDELTITPNFEANFSALDGKPGLDRDWDKALGSRTLTYFEGLADNLVQAGFDKDDMLQEGLQEAFEKKEIKFEVVSKLSKGTYNETLPEDGVLVIRTNPENYNVNTHQVGYGLVDLL</sequence>
<evidence type="ECO:0000313" key="1">
    <source>
        <dbReference type="EMBL" id="KAF2152205.1"/>
    </source>
</evidence>